<evidence type="ECO:0000256" key="1">
    <source>
        <dbReference type="SAM" id="MobiDB-lite"/>
    </source>
</evidence>
<feature type="region of interest" description="Disordered" evidence="1">
    <location>
        <begin position="142"/>
        <end position="163"/>
    </location>
</feature>
<organism evidence="2 3">
    <name type="scientific">Zopfia rhizophila CBS 207.26</name>
    <dbReference type="NCBI Taxonomy" id="1314779"/>
    <lineage>
        <taxon>Eukaryota</taxon>
        <taxon>Fungi</taxon>
        <taxon>Dikarya</taxon>
        <taxon>Ascomycota</taxon>
        <taxon>Pezizomycotina</taxon>
        <taxon>Dothideomycetes</taxon>
        <taxon>Dothideomycetes incertae sedis</taxon>
        <taxon>Zopfiaceae</taxon>
        <taxon>Zopfia</taxon>
    </lineage>
</organism>
<dbReference type="Proteomes" id="UP000800200">
    <property type="component" value="Unassembled WGS sequence"/>
</dbReference>
<gene>
    <name evidence="2" type="ORF">K469DRAFT_722393</name>
</gene>
<protein>
    <submittedName>
        <fullName evidence="2">Uncharacterized protein</fullName>
    </submittedName>
</protein>
<proteinExistence type="predicted"/>
<dbReference type="OrthoDB" id="4357141at2759"/>
<dbReference type="AlphaFoldDB" id="A0A6A6ESD4"/>
<keyword evidence="3" id="KW-1185">Reference proteome</keyword>
<dbReference type="EMBL" id="ML994610">
    <property type="protein sequence ID" value="KAF2195057.1"/>
    <property type="molecule type" value="Genomic_DNA"/>
</dbReference>
<evidence type="ECO:0000313" key="3">
    <source>
        <dbReference type="Proteomes" id="UP000800200"/>
    </source>
</evidence>
<name>A0A6A6ESD4_9PEZI</name>
<evidence type="ECO:0000313" key="2">
    <source>
        <dbReference type="EMBL" id="KAF2195057.1"/>
    </source>
</evidence>
<reference evidence="2" key="1">
    <citation type="journal article" date="2020" name="Stud. Mycol.">
        <title>101 Dothideomycetes genomes: a test case for predicting lifestyles and emergence of pathogens.</title>
        <authorList>
            <person name="Haridas S."/>
            <person name="Albert R."/>
            <person name="Binder M."/>
            <person name="Bloem J."/>
            <person name="Labutti K."/>
            <person name="Salamov A."/>
            <person name="Andreopoulos B."/>
            <person name="Baker S."/>
            <person name="Barry K."/>
            <person name="Bills G."/>
            <person name="Bluhm B."/>
            <person name="Cannon C."/>
            <person name="Castanera R."/>
            <person name="Culley D."/>
            <person name="Daum C."/>
            <person name="Ezra D."/>
            <person name="Gonzalez J."/>
            <person name="Henrissat B."/>
            <person name="Kuo A."/>
            <person name="Liang C."/>
            <person name="Lipzen A."/>
            <person name="Lutzoni F."/>
            <person name="Magnuson J."/>
            <person name="Mondo S."/>
            <person name="Nolan M."/>
            <person name="Ohm R."/>
            <person name="Pangilinan J."/>
            <person name="Park H.-J."/>
            <person name="Ramirez L."/>
            <person name="Alfaro M."/>
            <person name="Sun H."/>
            <person name="Tritt A."/>
            <person name="Yoshinaga Y."/>
            <person name="Zwiers L.-H."/>
            <person name="Turgeon B."/>
            <person name="Goodwin S."/>
            <person name="Spatafora J."/>
            <person name="Crous P."/>
            <person name="Grigoriev I."/>
        </authorList>
    </citation>
    <scope>NUCLEOTIDE SEQUENCE</scope>
    <source>
        <strain evidence="2">CBS 207.26</strain>
    </source>
</reference>
<sequence length="183" mass="20274">MTKKNILAGWAKTGLFPFNPDRVLRDITKPAAELPTALSITKDSGPFLRGEVVQTPVTPVLSEALTSLLTLIKQDPHDEKSAKRHPRLVQKLANAAEISFAQQALNQDQIQFLSKINDEAKTRRKTKSEILGKARAEAIANKGKCKKRKRATQEAEEVQTSGTHIAEVESAPQPYRAPVARMW</sequence>
<accession>A0A6A6ESD4</accession>